<organism evidence="1 2">
    <name type="scientific">Fodinibius roseus</name>
    <dbReference type="NCBI Taxonomy" id="1194090"/>
    <lineage>
        <taxon>Bacteria</taxon>
        <taxon>Pseudomonadati</taxon>
        <taxon>Balneolota</taxon>
        <taxon>Balneolia</taxon>
        <taxon>Balneolales</taxon>
        <taxon>Balneolaceae</taxon>
        <taxon>Fodinibius</taxon>
    </lineage>
</organism>
<dbReference type="OrthoDB" id="1441538at2"/>
<dbReference type="EMBL" id="FQUS01000014">
    <property type="protein sequence ID" value="SHF84926.1"/>
    <property type="molecule type" value="Genomic_DNA"/>
</dbReference>
<reference evidence="1 2" key="1">
    <citation type="submission" date="2016-11" db="EMBL/GenBank/DDBJ databases">
        <authorList>
            <person name="Jaros S."/>
            <person name="Januszkiewicz K."/>
            <person name="Wedrychowicz H."/>
        </authorList>
    </citation>
    <scope>NUCLEOTIDE SEQUENCE [LARGE SCALE GENOMIC DNA]</scope>
    <source>
        <strain evidence="1 2">DSM 21986</strain>
    </source>
</reference>
<dbReference type="Pfam" id="PF13469">
    <property type="entry name" value="Sulfotransfer_3"/>
    <property type="match status" value="1"/>
</dbReference>
<dbReference type="GO" id="GO:0016740">
    <property type="term" value="F:transferase activity"/>
    <property type="evidence" value="ECO:0007669"/>
    <property type="project" value="UniProtKB-KW"/>
</dbReference>
<keyword evidence="1" id="KW-0808">Transferase</keyword>
<gene>
    <name evidence="1" type="ORF">SAMN05443144_11423</name>
</gene>
<dbReference type="Gene3D" id="3.40.50.300">
    <property type="entry name" value="P-loop containing nucleotide triphosphate hydrolases"/>
    <property type="match status" value="1"/>
</dbReference>
<dbReference type="AlphaFoldDB" id="A0A1M5F0G0"/>
<sequence>MLKHKFRVLKVRFYSLFSKINRSPIIILGNQKSGTSVITHLIADYGGLTKTVDIPESWWPTLEDLLGGALPLEDFARKYSLYFSREVIKEPNLTFLFDQLSHIHPAAKFIFVIRDPRSNIRSLLNRISVPGHLPQMDEDLARVIPPNWRAVFDASLWDLPDGNYVEVLAWRWVRAARVYLNNQDRIHLVRYEDFNADKLQTIEKLAQKLGIVQKREIKDRLDVQFQPKGNKSISWEAFFEENLDRIEDICGREMAELGYVK</sequence>
<accession>A0A1M5F0G0</accession>
<keyword evidence="2" id="KW-1185">Reference proteome</keyword>
<dbReference type="STRING" id="1194090.SAMN05443144_11423"/>
<dbReference type="InterPro" id="IPR027417">
    <property type="entry name" value="P-loop_NTPase"/>
</dbReference>
<protein>
    <submittedName>
        <fullName evidence="1">Sulfotransferase family protein</fullName>
    </submittedName>
</protein>
<evidence type="ECO:0000313" key="2">
    <source>
        <dbReference type="Proteomes" id="UP000184041"/>
    </source>
</evidence>
<proteinExistence type="predicted"/>
<dbReference type="Proteomes" id="UP000184041">
    <property type="component" value="Unassembled WGS sequence"/>
</dbReference>
<dbReference type="SUPFAM" id="SSF52540">
    <property type="entry name" value="P-loop containing nucleoside triphosphate hydrolases"/>
    <property type="match status" value="1"/>
</dbReference>
<evidence type="ECO:0000313" key="1">
    <source>
        <dbReference type="EMBL" id="SHF84926.1"/>
    </source>
</evidence>
<name>A0A1M5F0G0_9BACT</name>